<evidence type="ECO:0000256" key="3">
    <source>
        <dbReference type="ARBA" id="ARBA00022449"/>
    </source>
</evidence>
<feature type="transmembrane region" description="Helical" evidence="10">
    <location>
        <begin position="277"/>
        <end position="295"/>
    </location>
</feature>
<dbReference type="InterPro" id="IPR001516">
    <property type="entry name" value="Proton_antipo_N"/>
</dbReference>
<evidence type="ECO:0000256" key="4">
    <source>
        <dbReference type="ARBA" id="ARBA00022475"/>
    </source>
</evidence>
<feature type="transmembrane region" description="Helical" evidence="10">
    <location>
        <begin position="645"/>
        <end position="665"/>
    </location>
</feature>
<evidence type="ECO:0000313" key="16">
    <source>
        <dbReference type="Proteomes" id="UP000217289"/>
    </source>
</evidence>
<keyword evidence="3" id="KW-0050">Antiport</keyword>
<dbReference type="RefSeq" id="WP_095978297.1">
    <property type="nucleotide sequence ID" value="NZ_CP022163.1"/>
</dbReference>
<evidence type="ECO:0000256" key="1">
    <source>
        <dbReference type="ARBA" id="ARBA00004651"/>
    </source>
</evidence>
<dbReference type="GO" id="GO:0005886">
    <property type="term" value="C:plasma membrane"/>
    <property type="evidence" value="ECO:0007669"/>
    <property type="project" value="UniProtKB-SubCell"/>
</dbReference>
<evidence type="ECO:0000256" key="9">
    <source>
        <dbReference type="RuleBase" id="RU000320"/>
    </source>
</evidence>
<dbReference type="KEGG" id="mbd:MEBOL_003221"/>
<dbReference type="EMBL" id="CP022163">
    <property type="protein sequence ID" value="ATB29766.1"/>
    <property type="molecule type" value="Genomic_DNA"/>
</dbReference>
<keyword evidence="16" id="KW-1185">Reference proteome</keyword>
<evidence type="ECO:0000259" key="14">
    <source>
        <dbReference type="Pfam" id="PF20501"/>
    </source>
</evidence>
<feature type="domain" description="NADH:quinone oxidoreductase/Mrp antiporter transmembrane" evidence="11">
    <location>
        <begin position="130"/>
        <end position="415"/>
    </location>
</feature>
<name>A0A250IFQ9_9BACT</name>
<feature type="transmembrane region" description="Helical" evidence="10">
    <location>
        <begin position="136"/>
        <end position="153"/>
    </location>
</feature>
<sequence>MTVVLPLLLVVLSVPLVLGVGRWRPSWSGGVGALGTAGALAAFAWSVHEGPAQVSVDWIPTWHVRLALALDGLSILYGVLILGVGLLILLYARVYMPHYLEEQRRPRHDEVRLHAWILTFMAAMLLLVMARDALLLVIALDLTTVASYFLIGYDRGRVESRSAALLALIVTGSTSVVLLGGVVLLGVTYGTFALDELTDLASRVGPGPRLTAALMLLAVGALGKSAQVPFHFWLPRAMAAPTPVSAYLHSAAMVAAGVFVLQRFFPLFALEPRVLHGLAGVGLLSMGMGSLFSLGARRLKRVLAYSTIAQYGYVLVLVGLGGDGAPFYVLAHGLCKAALFLTVGAITEATGKDSLSDLGGLARSQPWLAGTSAVAAAGLGGLPLTVGFFKDELFFHALAARGPFWGAAGVLGAALTLGYTGRLWVRLFLGEPRGVGPRAPGGLVWPVGVLGAATLLGGVWLEPLSWLASAAGGEMKGHAVEVSLGYHLDARVENLLALGAWTLGAALVATRHRWEAGLVKLIHAASRVGAERVYGEVLSRADALSDALRNLEVRDLRDRVAAVLVPAGLLGLAALLFTPSEGPLFVVGPLGRADVPLLMGLLIAAGAAVAALGAGNHLHLVMVLSCVGFSLAAVFSFAAAPDVAFTAVLVETTFTLLFVALLSRLPRRSRERAQSEATRPRWRDWLYSAVAGGSAMAMTWNALSHLSEERVMTRHIALTESAHAKDVVSAIIADFRGLDTVGETSVMVVVLLGVMHLLSGERAE</sequence>
<dbReference type="Pfam" id="PF00361">
    <property type="entry name" value="Proton_antipo_M"/>
    <property type="match status" value="1"/>
</dbReference>
<dbReference type="InterPro" id="IPR025383">
    <property type="entry name" value="MrpA_C/MbhD"/>
</dbReference>
<feature type="transmembrane region" description="Helical" evidence="10">
    <location>
        <begin position="597"/>
        <end position="614"/>
    </location>
</feature>
<evidence type="ECO:0000256" key="2">
    <source>
        <dbReference type="ARBA" id="ARBA00022448"/>
    </source>
</evidence>
<keyword evidence="8 10" id="KW-0472">Membrane</keyword>
<feature type="domain" description="MrpA C-terminal/MbhD" evidence="13">
    <location>
        <begin position="603"/>
        <end position="667"/>
    </location>
</feature>
<dbReference type="InterPro" id="IPR046806">
    <property type="entry name" value="MrpA_C/MbhE"/>
</dbReference>
<dbReference type="PRINTS" id="PR01434">
    <property type="entry name" value="NADHDHGNASE5"/>
</dbReference>
<evidence type="ECO:0000313" key="15">
    <source>
        <dbReference type="EMBL" id="ATB29766.1"/>
    </source>
</evidence>
<keyword evidence="2" id="KW-0813">Transport</keyword>
<feature type="transmembrane region" description="Helical" evidence="10">
    <location>
        <begin position="302"/>
        <end position="321"/>
    </location>
</feature>
<evidence type="ECO:0000256" key="6">
    <source>
        <dbReference type="ARBA" id="ARBA00022989"/>
    </source>
</evidence>
<keyword evidence="6 10" id="KW-1133">Transmembrane helix</keyword>
<feature type="transmembrane region" description="Helical" evidence="10">
    <location>
        <begin position="404"/>
        <end position="421"/>
    </location>
</feature>
<organism evidence="15 16">
    <name type="scientific">Melittangium boletus DSM 14713</name>
    <dbReference type="NCBI Taxonomy" id="1294270"/>
    <lineage>
        <taxon>Bacteria</taxon>
        <taxon>Pseudomonadati</taxon>
        <taxon>Myxococcota</taxon>
        <taxon>Myxococcia</taxon>
        <taxon>Myxococcales</taxon>
        <taxon>Cystobacterineae</taxon>
        <taxon>Archangiaceae</taxon>
        <taxon>Melittangium</taxon>
    </lineage>
</organism>
<feature type="transmembrane region" description="Helical" evidence="10">
    <location>
        <begin position="212"/>
        <end position="234"/>
    </location>
</feature>
<proteinExistence type="predicted"/>
<evidence type="ECO:0000256" key="5">
    <source>
        <dbReference type="ARBA" id="ARBA00022692"/>
    </source>
</evidence>
<dbReference type="PRINTS" id="PR01435">
    <property type="entry name" value="NPOXDRDTASE5"/>
</dbReference>
<evidence type="ECO:0000256" key="8">
    <source>
        <dbReference type="ARBA" id="ARBA00023136"/>
    </source>
</evidence>
<feature type="transmembrane region" description="Helical" evidence="10">
    <location>
        <begin position="621"/>
        <end position="639"/>
    </location>
</feature>
<dbReference type="InterPro" id="IPR050616">
    <property type="entry name" value="CPA3_Na-H_Antiporter_A"/>
</dbReference>
<dbReference type="Proteomes" id="UP000217289">
    <property type="component" value="Chromosome"/>
</dbReference>
<evidence type="ECO:0000259" key="12">
    <source>
        <dbReference type="Pfam" id="PF00662"/>
    </source>
</evidence>
<feature type="transmembrane region" description="Helical" evidence="10">
    <location>
        <begin position="367"/>
        <end position="389"/>
    </location>
</feature>
<accession>A0A250IFQ9</accession>
<comment type="subcellular location">
    <subcellularLocation>
        <location evidence="1">Cell membrane</location>
        <topology evidence="1">Multi-pass membrane protein</topology>
    </subcellularLocation>
    <subcellularLocation>
        <location evidence="9">Membrane</location>
        <topology evidence="9">Multi-pass membrane protein</topology>
    </subcellularLocation>
</comment>
<feature type="transmembrane region" description="Helical" evidence="10">
    <location>
        <begin position="559"/>
        <end position="577"/>
    </location>
</feature>
<feature type="transmembrane region" description="Helical" evidence="10">
    <location>
        <begin position="442"/>
        <end position="461"/>
    </location>
</feature>
<keyword evidence="4" id="KW-1003">Cell membrane</keyword>
<dbReference type="GO" id="GO:0006811">
    <property type="term" value="P:monoatomic ion transport"/>
    <property type="evidence" value="ECO:0007669"/>
    <property type="project" value="UniProtKB-KW"/>
</dbReference>
<dbReference type="AlphaFoldDB" id="A0A250IFQ9"/>
<protein>
    <submittedName>
        <fullName evidence="15">Uncharacterized protein</fullName>
    </submittedName>
</protein>
<feature type="transmembrane region" description="Helical" evidence="10">
    <location>
        <begin position="74"/>
        <end position="92"/>
    </location>
</feature>
<dbReference type="Pfam" id="PF20501">
    <property type="entry name" value="MbhE"/>
    <property type="match status" value="1"/>
</dbReference>
<dbReference type="PANTHER" id="PTHR43373:SF1">
    <property type="entry name" value="NA(+)_H(+) ANTIPORTER SUBUNIT A"/>
    <property type="match status" value="1"/>
</dbReference>
<dbReference type="OrthoDB" id="9805769at2"/>
<dbReference type="PANTHER" id="PTHR43373">
    <property type="entry name" value="NA(+)/H(+) ANTIPORTER SUBUNIT"/>
    <property type="match status" value="1"/>
</dbReference>
<reference evidence="15 16" key="1">
    <citation type="submission" date="2017-06" db="EMBL/GenBank/DDBJ databases">
        <authorList>
            <person name="Kim H.J."/>
            <person name="Triplett B.A."/>
        </authorList>
    </citation>
    <scope>NUCLEOTIDE SEQUENCE [LARGE SCALE GENOMIC DNA]</scope>
    <source>
        <strain evidence="15 16">DSM 14713</strain>
    </source>
</reference>
<gene>
    <name evidence="15" type="ORF">MEBOL_003221</name>
</gene>
<evidence type="ECO:0000259" key="11">
    <source>
        <dbReference type="Pfam" id="PF00361"/>
    </source>
</evidence>
<dbReference type="GO" id="GO:0015297">
    <property type="term" value="F:antiporter activity"/>
    <property type="evidence" value="ECO:0007669"/>
    <property type="project" value="UniProtKB-KW"/>
</dbReference>
<dbReference type="Pfam" id="PF00662">
    <property type="entry name" value="Proton_antipo_N"/>
    <property type="match status" value="1"/>
</dbReference>
<keyword evidence="5 9" id="KW-0812">Transmembrane</keyword>
<feature type="transmembrane region" description="Helical" evidence="10">
    <location>
        <begin position="165"/>
        <end position="192"/>
    </location>
</feature>
<dbReference type="InterPro" id="IPR001750">
    <property type="entry name" value="ND/Mrp_TM"/>
</dbReference>
<feature type="transmembrane region" description="Helical" evidence="10">
    <location>
        <begin position="246"/>
        <end position="265"/>
    </location>
</feature>
<evidence type="ECO:0000256" key="10">
    <source>
        <dbReference type="SAM" id="Phobius"/>
    </source>
</evidence>
<dbReference type="Pfam" id="PF13244">
    <property type="entry name" value="MbhD"/>
    <property type="match status" value="1"/>
</dbReference>
<evidence type="ECO:0000259" key="13">
    <source>
        <dbReference type="Pfam" id="PF13244"/>
    </source>
</evidence>
<evidence type="ECO:0000256" key="7">
    <source>
        <dbReference type="ARBA" id="ARBA00023065"/>
    </source>
</evidence>
<feature type="transmembrane region" description="Helical" evidence="10">
    <location>
        <begin position="113"/>
        <end position="130"/>
    </location>
</feature>
<feature type="domain" description="MrpA C-terminal/MbhE" evidence="14">
    <location>
        <begin position="681"/>
        <end position="759"/>
    </location>
</feature>
<keyword evidence="7" id="KW-0406">Ion transport</keyword>
<feature type="transmembrane region" description="Helical" evidence="10">
    <location>
        <begin position="685"/>
        <end position="703"/>
    </location>
</feature>
<feature type="domain" description="NADH-Ubiquinone oxidoreductase (complex I) chain 5 N-terminal" evidence="12">
    <location>
        <begin position="59"/>
        <end position="98"/>
    </location>
</feature>